<accession>A0A317WTD2</accession>
<evidence type="ECO:0000313" key="2">
    <source>
        <dbReference type="Proteomes" id="UP000247233"/>
    </source>
</evidence>
<dbReference type="VEuPathDB" id="FungiDB:BO70DRAFT_377505"/>
<dbReference type="RefSeq" id="XP_025402238.1">
    <property type="nucleotide sequence ID" value="XM_025545197.1"/>
</dbReference>
<dbReference type="GeneID" id="37067434"/>
<comment type="caution">
    <text evidence="1">The sequence shown here is derived from an EMBL/GenBank/DDBJ whole genome shotgun (WGS) entry which is preliminary data.</text>
</comment>
<dbReference type="OrthoDB" id="5229017at2759"/>
<name>A0A317WTD2_9EURO</name>
<protein>
    <submittedName>
        <fullName evidence="1">Uncharacterized protein</fullName>
    </submittedName>
</protein>
<gene>
    <name evidence="1" type="ORF">BO70DRAFT_377505</name>
</gene>
<dbReference type="Proteomes" id="UP000247233">
    <property type="component" value="Unassembled WGS sequence"/>
</dbReference>
<organism evidence="1 2">
    <name type="scientific">Aspergillus heteromorphus CBS 117.55</name>
    <dbReference type="NCBI Taxonomy" id="1448321"/>
    <lineage>
        <taxon>Eukaryota</taxon>
        <taxon>Fungi</taxon>
        <taxon>Dikarya</taxon>
        <taxon>Ascomycota</taxon>
        <taxon>Pezizomycotina</taxon>
        <taxon>Eurotiomycetes</taxon>
        <taxon>Eurotiomycetidae</taxon>
        <taxon>Eurotiales</taxon>
        <taxon>Aspergillaceae</taxon>
        <taxon>Aspergillus</taxon>
        <taxon>Aspergillus subgen. Circumdati</taxon>
    </lineage>
</organism>
<sequence>MESKNETDTASDVSVLPSPAKYNDISGLNPLYDDIMTLWNRKALLAATRTVVSDASSSGSSLPCMGTGHDLFRLRHESSSSPLLRQFPSSSSLYASETPDVVFHPGKQYTPSYQTPARIGSSQMAAAVEYVGHPKSAETGQTDWLDLSVIEAPLRQTPASHKKLFGEKGWLGCTADLKDLPRSSRRFKGLRGFGKKVIKQVEVLADEMAKAYPNPLNHTPLRSRAVPESHIPISLDAPTQAKLYSEMEVMICGSANRFLLQQHTEGRLSEESIRKVTQLWGAKNRPQVIEFQFDQATQRQLILANIRTLRFHGEWAVNPVLLKSTLNNWNAVSKEMGVRTFCAPDSAIRKHMHDIHKLLDMLGAPLITYLTFQELQMETLSIMKSHLEQLRHHAPAGDDEPRLFRPTGKYEQSHWMAY</sequence>
<proteinExistence type="predicted"/>
<evidence type="ECO:0000313" key="1">
    <source>
        <dbReference type="EMBL" id="PWY89051.1"/>
    </source>
</evidence>
<dbReference type="EMBL" id="MSFL01000004">
    <property type="protein sequence ID" value="PWY89051.1"/>
    <property type="molecule type" value="Genomic_DNA"/>
</dbReference>
<dbReference type="STRING" id="1448321.A0A317WTD2"/>
<dbReference type="AlphaFoldDB" id="A0A317WTD2"/>
<keyword evidence="2" id="KW-1185">Reference proteome</keyword>
<reference evidence="1 2" key="1">
    <citation type="submission" date="2016-12" db="EMBL/GenBank/DDBJ databases">
        <title>The genomes of Aspergillus section Nigri reveals drivers in fungal speciation.</title>
        <authorList>
            <consortium name="DOE Joint Genome Institute"/>
            <person name="Vesth T.C."/>
            <person name="Nybo J."/>
            <person name="Theobald S."/>
            <person name="Brandl J."/>
            <person name="Frisvad J.C."/>
            <person name="Nielsen K.F."/>
            <person name="Lyhne E.K."/>
            <person name="Kogle M.E."/>
            <person name="Kuo A."/>
            <person name="Riley R."/>
            <person name="Clum A."/>
            <person name="Nolan M."/>
            <person name="Lipzen A."/>
            <person name="Salamov A."/>
            <person name="Henrissat B."/>
            <person name="Wiebenga A."/>
            <person name="De Vries R.P."/>
            <person name="Grigoriev I.V."/>
            <person name="Mortensen U.H."/>
            <person name="Andersen M.R."/>
            <person name="Baker S.E."/>
        </authorList>
    </citation>
    <scope>NUCLEOTIDE SEQUENCE [LARGE SCALE GENOMIC DNA]</scope>
    <source>
        <strain evidence="1 2">CBS 117.55</strain>
    </source>
</reference>